<keyword evidence="2" id="KW-1185">Reference proteome</keyword>
<gene>
    <name evidence="1" type="ORF">QAD02_022177</name>
</gene>
<dbReference type="Proteomes" id="UP001239111">
    <property type="component" value="Chromosome 1"/>
</dbReference>
<comment type="caution">
    <text evidence="1">The sequence shown here is derived from an EMBL/GenBank/DDBJ whole genome shotgun (WGS) entry which is preliminary data.</text>
</comment>
<protein>
    <submittedName>
        <fullName evidence="1">Uncharacterized protein</fullName>
    </submittedName>
</protein>
<sequence>MEQRNYTLCLDPANPSFQGDRELMNMFWEFCIDELGLAKCHPNETYTMRTSENSILISTQDGAEYVMDYCDEILSPGDWESILLMVPANVGLVEPGIPMNDSSANEQCSTKSGAKPSDELLPSTSAEPERIWTKDRIQSCVSQPLLERCSGASVETVEPSTNSEPSEAQIGQKVSCAKSFSLSEMRAIIQEMTQDLKTVISLGGAPIKDGKRQKEELQPQIGSADAMAVQTERQPQVSNVVPCVRLQAHAEIISRYFALLEQQNDERVQEGTRRAENLRRELHQIRFDPRIETAARFIGRFEHLETLAIGLSGDMRVSQEEVARTFVEAVRQVCPFIPTLARVAETQGRRLTLVELKGIFTRAQEIQPRVLERPNDNPRHYDSSDQVSMNTPCLPMTEYPDPQSLLDDSSPLPTQQV</sequence>
<proteinExistence type="predicted"/>
<accession>A0ACC2PTS2</accession>
<organism evidence="1 2">
    <name type="scientific">Eretmocerus hayati</name>
    <dbReference type="NCBI Taxonomy" id="131215"/>
    <lineage>
        <taxon>Eukaryota</taxon>
        <taxon>Metazoa</taxon>
        <taxon>Ecdysozoa</taxon>
        <taxon>Arthropoda</taxon>
        <taxon>Hexapoda</taxon>
        <taxon>Insecta</taxon>
        <taxon>Pterygota</taxon>
        <taxon>Neoptera</taxon>
        <taxon>Endopterygota</taxon>
        <taxon>Hymenoptera</taxon>
        <taxon>Apocrita</taxon>
        <taxon>Proctotrupomorpha</taxon>
        <taxon>Chalcidoidea</taxon>
        <taxon>Aphelinidae</taxon>
        <taxon>Aphelininae</taxon>
        <taxon>Eretmocerus</taxon>
    </lineage>
</organism>
<evidence type="ECO:0000313" key="2">
    <source>
        <dbReference type="Proteomes" id="UP001239111"/>
    </source>
</evidence>
<name>A0ACC2PTS2_9HYME</name>
<reference evidence="1" key="1">
    <citation type="submission" date="2023-04" db="EMBL/GenBank/DDBJ databases">
        <title>A chromosome-level genome assembly of the parasitoid wasp Eretmocerus hayati.</title>
        <authorList>
            <person name="Zhong Y."/>
            <person name="Liu S."/>
            <person name="Liu Y."/>
        </authorList>
    </citation>
    <scope>NUCLEOTIDE SEQUENCE</scope>
    <source>
        <strain evidence="1">ZJU_SS_LIU_2023</strain>
    </source>
</reference>
<evidence type="ECO:0000313" key="1">
    <source>
        <dbReference type="EMBL" id="KAJ8686383.1"/>
    </source>
</evidence>
<dbReference type="EMBL" id="CM056741">
    <property type="protein sequence ID" value="KAJ8686383.1"/>
    <property type="molecule type" value="Genomic_DNA"/>
</dbReference>